<gene>
    <name evidence="6" type="ORF">GGR24_003186</name>
</gene>
<evidence type="ECO:0000313" key="7">
    <source>
        <dbReference type="Proteomes" id="UP000528964"/>
    </source>
</evidence>
<dbReference type="Proteomes" id="UP000528964">
    <property type="component" value="Unassembled WGS sequence"/>
</dbReference>
<dbReference type="InterPro" id="IPR016085">
    <property type="entry name" value="Protease_inh_B-barrel_dom"/>
</dbReference>
<comment type="caution">
    <text evidence="6">The sequence shown here is derived from an EMBL/GenBank/DDBJ whole genome shotgun (WGS) entry which is preliminary data.</text>
</comment>
<organism evidence="6 7">
    <name type="scientific">Hansschlegelia beijingensis</name>
    <dbReference type="NCBI Taxonomy" id="1133344"/>
    <lineage>
        <taxon>Bacteria</taxon>
        <taxon>Pseudomonadati</taxon>
        <taxon>Pseudomonadota</taxon>
        <taxon>Alphaproteobacteria</taxon>
        <taxon>Hyphomicrobiales</taxon>
        <taxon>Methylopilaceae</taxon>
        <taxon>Hansschlegelia</taxon>
    </lineage>
</organism>
<dbReference type="AlphaFoldDB" id="A0A7W6D5A8"/>
<dbReference type="PRINTS" id="PR01274">
    <property type="entry name" value="MPTASEINHBTR"/>
</dbReference>
<dbReference type="EMBL" id="JACIDR010000006">
    <property type="protein sequence ID" value="MBB3974505.1"/>
    <property type="molecule type" value="Genomic_DNA"/>
</dbReference>
<keyword evidence="3" id="KW-0732">Signal</keyword>
<dbReference type="Gene3D" id="2.40.128.10">
    <property type="match status" value="1"/>
</dbReference>
<proteinExistence type="predicted"/>
<evidence type="ECO:0000313" key="6">
    <source>
        <dbReference type="EMBL" id="MBB3974505.1"/>
    </source>
</evidence>
<evidence type="ECO:0000259" key="5">
    <source>
        <dbReference type="Pfam" id="PF02974"/>
    </source>
</evidence>
<keyword evidence="2" id="KW-0646">Protease inhibitor</keyword>
<evidence type="ECO:0000256" key="2">
    <source>
        <dbReference type="ARBA" id="ARBA00022690"/>
    </source>
</evidence>
<keyword evidence="7" id="KW-1185">Reference proteome</keyword>
<evidence type="ECO:0000256" key="4">
    <source>
        <dbReference type="ARBA" id="ARBA00022764"/>
    </source>
</evidence>
<dbReference type="InterPro" id="IPR022815">
    <property type="entry name" value="Inh"/>
</dbReference>
<comment type="subcellular location">
    <subcellularLocation>
        <location evidence="1">Periplasm</location>
    </subcellularLocation>
</comment>
<keyword evidence="4" id="KW-0574">Periplasm</keyword>
<dbReference type="RefSeq" id="WP_183396348.1">
    <property type="nucleotide sequence ID" value="NZ_JACIDR010000006.1"/>
</dbReference>
<reference evidence="6 7" key="1">
    <citation type="submission" date="2020-08" db="EMBL/GenBank/DDBJ databases">
        <title>Genomic Encyclopedia of Type Strains, Phase IV (KMG-IV): sequencing the most valuable type-strain genomes for metagenomic binning, comparative biology and taxonomic classification.</title>
        <authorList>
            <person name="Goeker M."/>
        </authorList>
    </citation>
    <scope>NUCLEOTIDE SEQUENCE [LARGE SCALE GENOMIC DNA]</scope>
    <source>
        <strain evidence="6 7">DSM 25481</strain>
    </source>
</reference>
<feature type="domain" description="Alkaline proteinase inhibitor/ Outer membrane lipoprotein Omp19" evidence="5">
    <location>
        <begin position="7"/>
        <end position="100"/>
    </location>
</feature>
<evidence type="ECO:0000256" key="3">
    <source>
        <dbReference type="ARBA" id="ARBA00022729"/>
    </source>
</evidence>
<dbReference type="GO" id="GO:0008191">
    <property type="term" value="F:metalloendopeptidase inhibitor activity"/>
    <property type="evidence" value="ECO:0007669"/>
    <property type="project" value="InterPro"/>
</dbReference>
<dbReference type="InterPro" id="IPR021140">
    <property type="entry name" value="Inh/Omp19"/>
</dbReference>
<dbReference type="Pfam" id="PF02974">
    <property type="entry name" value="Inh"/>
    <property type="match status" value="1"/>
</dbReference>
<sequence length="101" mass="10544">MSMPALPEASDLAGQWTIAEGSRTCRLTLTTRPAGRDHAVEADRACLEQLGLGAVVAWRPASDGIGLAAAGGRTIAFLSRRPDGAHALSRPGRADLVLRRG</sequence>
<accession>A0A7W6D5A8</accession>
<evidence type="ECO:0000256" key="1">
    <source>
        <dbReference type="ARBA" id="ARBA00004418"/>
    </source>
</evidence>
<name>A0A7W6D5A8_9HYPH</name>
<dbReference type="GO" id="GO:0042597">
    <property type="term" value="C:periplasmic space"/>
    <property type="evidence" value="ECO:0007669"/>
    <property type="project" value="UniProtKB-SubCell"/>
</dbReference>
<protein>
    <recommendedName>
        <fullName evidence="5">Alkaline proteinase inhibitor/ Outer membrane lipoprotein Omp19 domain-containing protein</fullName>
    </recommendedName>
</protein>
<dbReference type="SUPFAM" id="SSF50882">
    <property type="entry name" value="beta-Barrel protease inhibitors"/>
    <property type="match status" value="1"/>
</dbReference>